<feature type="transmembrane region" description="Helical" evidence="11">
    <location>
        <begin position="387"/>
        <end position="406"/>
    </location>
</feature>
<keyword evidence="5" id="KW-0547">Nucleotide-binding</keyword>
<evidence type="ECO:0000313" key="16">
    <source>
        <dbReference type="Proteomes" id="UP001238179"/>
    </source>
</evidence>
<name>A0AA48H2R7_9BACT</name>
<reference evidence="16" key="1">
    <citation type="journal article" date="2023" name="Int. J. Syst. Evol. Microbiol.">
        <title>Mesoterricola silvestris gen. nov., sp. nov., Mesoterricola sediminis sp. nov., Geothrix oryzae sp. nov., Geothrix edaphica sp. nov., Geothrix rubra sp. nov., and Geothrix limicola sp. nov., six novel members of Acidobacteriota isolated from soils.</title>
        <authorList>
            <person name="Itoh H."/>
            <person name="Sugisawa Y."/>
            <person name="Mise K."/>
            <person name="Xu Z."/>
            <person name="Kuniyasu M."/>
            <person name="Ushijima N."/>
            <person name="Kawano K."/>
            <person name="Kobayashi E."/>
            <person name="Shiratori Y."/>
            <person name="Masuda Y."/>
            <person name="Senoo K."/>
        </authorList>
    </citation>
    <scope>NUCLEOTIDE SEQUENCE [LARGE SCALE GENOMIC DNA]</scope>
    <source>
        <strain evidence="16">W79</strain>
    </source>
</reference>
<dbReference type="Pfam" id="PF00005">
    <property type="entry name" value="ABC_tran"/>
    <property type="match status" value="1"/>
</dbReference>
<evidence type="ECO:0000256" key="3">
    <source>
        <dbReference type="ARBA" id="ARBA00022475"/>
    </source>
</evidence>
<feature type="transmembrane region" description="Helical" evidence="11">
    <location>
        <begin position="201"/>
        <end position="222"/>
    </location>
</feature>
<dbReference type="Proteomes" id="UP001238179">
    <property type="component" value="Chromosome"/>
</dbReference>
<dbReference type="InterPro" id="IPR011527">
    <property type="entry name" value="ABC1_TM_dom"/>
</dbReference>
<keyword evidence="6" id="KW-0067">ATP-binding</keyword>
<proteinExistence type="predicted"/>
<evidence type="ECO:0000256" key="5">
    <source>
        <dbReference type="ARBA" id="ARBA00022741"/>
    </source>
</evidence>
<dbReference type="KEGG" id="msil:METEAL_41120"/>
<evidence type="ECO:0000256" key="8">
    <source>
        <dbReference type="ARBA" id="ARBA00022989"/>
    </source>
</evidence>
<evidence type="ECO:0000313" key="15">
    <source>
        <dbReference type="EMBL" id="BDU74938.1"/>
    </source>
</evidence>
<protein>
    <submittedName>
        <fullName evidence="15">NHLP family bacteriocin export ABC transporter peptidase/permease/ATPase</fullName>
    </submittedName>
</protein>
<dbReference type="Pfam" id="PF00664">
    <property type="entry name" value="ABC_membrane"/>
    <property type="match status" value="1"/>
</dbReference>
<organism evidence="15 16">
    <name type="scientific">Mesoterricola silvestris</name>
    <dbReference type="NCBI Taxonomy" id="2927979"/>
    <lineage>
        <taxon>Bacteria</taxon>
        <taxon>Pseudomonadati</taxon>
        <taxon>Acidobacteriota</taxon>
        <taxon>Holophagae</taxon>
        <taxon>Holophagales</taxon>
        <taxon>Holophagaceae</taxon>
        <taxon>Mesoterricola</taxon>
    </lineage>
</organism>
<keyword evidence="16" id="KW-1185">Reference proteome</keyword>
<keyword evidence="9 11" id="KW-0472">Membrane</keyword>
<evidence type="ECO:0000256" key="9">
    <source>
        <dbReference type="ARBA" id="ARBA00023136"/>
    </source>
</evidence>
<dbReference type="PROSITE" id="PS00211">
    <property type="entry name" value="ABC_TRANSPORTER_1"/>
    <property type="match status" value="1"/>
</dbReference>
<dbReference type="PANTHER" id="PTHR24221:SF654">
    <property type="entry name" value="ATP-BINDING CASSETTE SUB-FAMILY B MEMBER 6"/>
    <property type="match status" value="1"/>
</dbReference>
<dbReference type="InterPro" id="IPR003439">
    <property type="entry name" value="ABC_transporter-like_ATP-bd"/>
</dbReference>
<keyword evidence="8 11" id="KW-1133">Transmembrane helix</keyword>
<dbReference type="PROSITE" id="PS50990">
    <property type="entry name" value="PEPTIDASE_C39"/>
    <property type="match status" value="1"/>
</dbReference>
<evidence type="ECO:0000256" key="7">
    <source>
        <dbReference type="ARBA" id="ARBA00022927"/>
    </source>
</evidence>
<dbReference type="GO" id="GO:0016887">
    <property type="term" value="F:ATP hydrolysis activity"/>
    <property type="evidence" value="ECO:0007669"/>
    <property type="project" value="InterPro"/>
</dbReference>
<keyword evidence="2" id="KW-0813">Transport</keyword>
<dbReference type="GO" id="GO:0005524">
    <property type="term" value="F:ATP binding"/>
    <property type="evidence" value="ECO:0007669"/>
    <property type="project" value="UniProtKB-KW"/>
</dbReference>
<feature type="transmembrane region" description="Helical" evidence="11">
    <location>
        <begin position="168"/>
        <end position="189"/>
    </location>
</feature>
<evidence type="ECO:0000256" key="4">
    <source>
        <dbReference type="ARBA" id="ARBA00022692"/>
    </source>
</evidence>
<feature type="domain" description="ABC transporter" evidence="12">
    <location>
        <begin position="478"/>
        <end position="711"/>
    </location>
</feature>
<dbReference type="GO" id="GO:0034040">
    <property type="term" value="F:ATPase-coupled lipid transmembrane transporter activity"/>
    <property type="evidence" value="ECO:0007669"/>
    <property type="project" value="TreeGrafter"/>
</dbReference>
<dbReference type="GO" id="GO:0043213">
    <property type="term" value="P:bacteriocin transport"/>
    <property type="evidence" value="ECO:0007669"/>
    <property type="project" value="UniProtKB-KW"/>
</dbReference>
<dbReference type="EMBL" id="AP027080">
    <property type="protein sequence ID" value="BDU74938.1"/>
    <property type="molecule type" value="Genomic_DNA"/>
</dbReference>
<evidence type="ECO:0000256" key="6">
    <source>
        <dbReference type="ARBA" id="ARBA00022840"/>
    </source>
</evidence>
<dbReference type="GO" id="GO:0006508">
    <property type="term" value="P:proteolysis"/>
    <property type="evidence" value="ECO:0007669"/>
    <property type="project" value="InterPro"/>
</dbReference>
<dbReference type="InterPro" id="IPR017871">
    <property type="entry name" value="ABC_transporter-like_CS"/>
</dbReference>
<evidence type="ECO:0000256" key="1">
    <source>
        <dbReference type="ARBA" id="ARBA00004651"/>
    </source>
</evidence>
<keyword evidence="3" id="KW-1003">Cell membrane</keyword>
<dbReference type="Pfam" id="PF03412">
    <property type="entry name" value="Peptidase_C39"/>
    <property type="match status" value="1"/>
</dbReference>
<gene>
    <name evidence="15" type="ORF">METEAL_41120</name>
</gene>
<dbReference type="InterPro" id="IPR003593">
    <property type="entry name" value="AAA+_ATPase"/>
</dbReference>
<dbReference type="FunFam" id="3.40.50.300:FF:000299">
    <property type="entry name" value="ABC transporter ATP-binding protein/permease"/>
    <property type="match status" value="1"/>
</dbReference>
<dbReference type="InterPro" id="IPR027417">
    <property type="entry name" value="P-loop_NTPase"/>
</dbReference>
<dbReference type="GO" id="GO:0008233">
    <property type="term" value="F:peptidase activity"/>
    <property type="evidence" value="ECO:0007669"/>
    <property type="project" value="InterPro"/>
</dbReference>
<evidence type="ECO:0000256" key="2">
    <source>
        <dbReference type="ARBA" id="ARBA00022448"/>
    </source>
</evidence>
<keyword evidence="4 11" id="KW-0812">Transmembrane</keyword>
<feature type="domain" description="Peptidase C39" evidence="14">
    <location>
        <begin position="16"/>
        <end position="135"/>
    </location>
</feature>
<dbReference type="GO" id="GO:0005886">
    <property type="term" value="C:plasma membrane"/>
    <property type="evidence" value="ECO:0007669"/>
    <property type="project" value="UniProtKB-SubCell"/>
</dbReference>
<dbReference type="SUPFAM" id="SSF52540">
    <property type="entry name" value="P-loop containing nucleoside triphosphate hydrolases"/>
    <property type="match status" value="1"/>
</dbReference>
<dbReference type="GO" id="GO:0015031">
    <property type="term" value="P:protein transport"/>
    <property type="evidence" value="ECO:0007669"/>
    <property type="project" value="UniProtKB-KW"/>
</dbReference>
<dbReference type="InterPro" id="IPR039421">
    <property type="entry name" value="Type_1_exporter"/>
</dbReference>
<dbReference type="Gene3D" id="3.90.70.10">
    <property type="entry name" value="Cysteine proteinases"/>
    <property type="match status" value="1"/>
</dbReference>
<keyword evidence="7" id="KW-0653">Protein transport</keyword>
<dbReference type="GO" id="GO:0140359">
    <property type="term" value="F:ABC-type transporter activity"/>
    <property type="evidence" value="ECO:0007669"/>
    <property type="project" value="InterPro"/>
</dbReference>
<dbReference type="InterPro" id="IPR005074">
    <property type="entry name" value="Peptidase_C39"/>
</dbReference>
<evidence type="ECO:0000259" key="12">
    <source>
        <dbReference type="PROSITE" id="PS50893"/>
    </source>
</evidence>
<feature type="transmembrane region" description="Helical" evidence="11">
    <location>
        <begin position="304"/>
        <end position="323"/>
    </location>
</feature>
<dbReference type="InterPro" id="IPR036640">
    <property type="entry name" value="ABC1_TM_sf"/>
</dbReference>
<accession>A0AA48H2R7</accession>
<dbReference type="AlphaFoldDB" id="A0AA48H2R7"/>
<dbReference type="SUPFAM" id="SSF90123">
    <property type="entry name" value="ABC transporter transmembrane region"/>
    <property type="match status" value="1"/>
</dbReference>
<dbReference type="PROSITE" id="PS50929">
    <property type="entry name" value="ABC_TM1F"/>
    <property type="match status" value="1"/>
</dbReference>
<feature type="domain" description="ABC transmembrane type-1" evidence="13">
    <location>
        <begin position="168"/>
        <end position="447"/>
    </location>
</feature>
<dbReference type="PROSITE" id="PS50893">
    <property type="entry name" value="ABC_TRANSPORTER_2"/>
    <property type="match status" value="1"/>
</dbReference>
<evidence type="ECO:0000259" key="14">
    <source>
        <dbReference type="PROSITE" id="PS50990"/>
    </source>
</evidence>
<dbReference type="Gene3D" id="1.20.1560.10">
    <property type="entry name" value="ABC transporter type 1, transmembrane domain"/>
    <property type="match status" value="1"/>
</dbReference>
<comment type="subcellular location">
    <subcellularLocation>
        <location evidence="1">Cell membrane</location>
        <topology evidence="1">Multi-pass membrane protein</topology>
    </subcellularLocation>
</comment>
<sequence length="717" mass="76344">MGGRPWLRKRVDFIAQMEATECGAAALAMVLAHHGHHAPLAEVRQACGISRDGASALALVKAAHAFGLEAEGVRLEVEDLFRLPLPAILHWDFDHFVVLERVGRTGATLVDPAHGRRRVDRLELGRSFTGAALLFRPTPALAPRARMRPSLAKYREVFRRNLPSLTQILLATLVLEAVGLATPVASQLLLDRVLVPRQAPWLWGLALGLGSAAITAAALGLVRGWVALNLHLELNFALTGRFLGHMLRLPLGFFLQRDPGDLAQRAGSSAEVQDLLSTGAVNALLDGFLLLGFAALMIAYHPRLAGLVLALSLVHAALLGALWDRNRQLAASGRAAAGREGAALLEALSGLEATKASGAEGHMVRRWANRMTERVNLGLEAQGLTRGLGAALGLFQGLAGLLVFGVGGREVLAHRMTLGTFVAFLTLQGLFMAPLGSLLAALLQLQSLGTHLRRLDDVLETAGEPRGSADPGRLGGAVELRDVTFRYAPGGAPALDGLNVRIAPGETVALVGPTGAGKSTLARLFLGLHLPDRGTVRFDGRDLRELDLGAVRRQIGVVMQETFLFDDTVRANLALHDGDLSQERLLWAARMACVDDVIAALPRGFDSRVGENGSLLSGGQRQRLSLARALAHDPAILVLDEATSSLDPGTEARIQANLARLGCTRILIAHRLATLRDADRILVLQGARIVQEGPFGELQAAPGLFRDLLAAAEPGRG</sequence>
<evidence type="ECO:0000259" key="13">
    <source>
        <dbReference type="PROSITE" id="PS50929"/>
    </source>
</evidence>
<dbReference type="SMART" id="SM00382">
    <property type="entry name" value="AAA"/>
    <property type="match status" value="1"/>
</dbReference>
<feature type="transmembrane region" description="Helical" evidence="11">
    <location>
        <begin position="418"/>
        <end position="443"/>
    </location>
</feature>
<dbReference type="Gene3D" id="3.40.50.300">
    <property type="entry name" value="P-loop containing nucleotide triphosphate hydrolases"/>
    <property type="match status" value="1"/>
</dbReference>
<evidence type="ECO:0000256" key="11">
    <source>
        <dbReference type="SAM" id="Phobius"/>
    </source>
</evidence>
<evidence type="ECO:0000256" key="10">
    <source>
        <dbReference type="ARBA" id="ARBA00043264"/>
    </source>
</evidence>
<dbReference type="PANTHER" id="PTHR24221">
    <property type="entry name" value="ATP-BINDING CASSETTE SUB-FAMILY B"/>
    <property type="match status" value="1"/>
</dbReference>
<keyword evidence="10" id="KW-0080">Bacteriocin transport</keyword>